<dbReference type="GO" id="GO:0044550">
    <property type="term" value="P:secondary metabolite biosynthetic process"/>
    <property type="evidence" value="ECO:0007669"/>
    <property type="project" value="TreeGrafter"/>
</dbReference>
<evidence type="ECO:0000256" key="3">
    <source>
        <dbReference type="ARBA" id="ARBA00022598"/>
    </source>
</evidence>
<dbReference type="AlphaFoldDB" id="A0A1Q9DP80"/>
<dbReference type="SMART" id="SM00823">
    <property type="entry name" value="PKS_PP"/>
    <property type="match status" value="1"/>
</dbReference>
<dbReference type="Gene3D" id="3.40.630.30">
    <property type="match status" value="1"/>
</dbReference>
<dbReference type="GO" id="GO:0031177">
    <property type="term" value="F:phosphopantetheine binding"/>
    <property type="evidence" value="ECO:0007669"/>
    <property type="project" value="InterPro"/>
</dbReference>
<dbReference type="SUPFAM" id="SSF47336">
    <property type="entry name" value="ACP-like"/>
    <property type="match status" value="1"/>
</dbReference>
<dbReference type="Gene3D" id="3.30.559.10">
    <property type="entry name" value="Chloramphenicol acetyltransferase-like domain"/>
    <property type="match status" value="1"/>
</dbReference>
<evidence type="ECO:0000313" key="5">
    <source>
        <dbReference type="EMBL" id="OLP96975.1"/>
    </source>
</evidence>
<dbReference type="GO" id="GO:0043041">
    <property type="term" value="P:amino acid activation for nonribosomal peptide biosynthetic process"/>
    <property type="evidence" value="ECO:0007669"/>
    <property type="project" value="TreeGrafter"/>
</dbReference>
<organism evidence="5 6">
    <name type="scientific">Symbiodinium microadriaticum</name>
    <name type="common">Dinoflagellate</name>
    <name type="synonym">Zooxanthella microadriatica</name>
    <dbReference type="NCBI Taxonomy" id="2951"/>
    <lineage>
        <taxon>Eukaryota</taxon>
        <taxon>Sar</taxon>
        <taxon>Alveolata</taxon>
        <taxon>Dinophyceae</taxon>
        <taxon>Suessiales</taxon>
        <taxon>Symbiodiniaceae</taxon>
        <taxon>Symbiodinium</taxon>
    </lineage>
</organism>
<dbReference type="Proteomes" id="UP000186817">
    <property type="component" value="Unassembled WGS sequence"/>
</dbReference>
<dbReference type="GO" id="GO:0016874">
    <property type="term" value="F:ligase activity"/>
    <property type="evidence" value="ECO:0007669"/>
    <property type="project" value="UniProtKB-KW"/>
</dbReference>
<dbReference type="EMBL" id="LSRX01000449">
    <property type="protein sequence ID" value="OLP96975.1"/>
    <property type="molecule type" value="Genomic_DNA"/>
</dbReference>
<evidence type="ECO:0000256" key="2">
    <source>
        <dbReference type="ARBA" id="ARBA00022553"/>
    </source>
</evidence>
<dbReference type="SUPFAM" id="SSF55729">
    <property type="entry name" value="Acyl-CoA N-acyltransferases (Nat)"/>
    <property type="match status" value="1"/>
</dbReference>
<dbReference type="Gene3D" id="3.30.559.30">
    <property type="entry name" value="Nonribosomal peptide synthetase, condensation domain"/>
    <property type="match status" value="1"/>
</dbReference>
<dbReference type="SUPFAM" id="SSF52777">
    <property type="entry name" value="CoA-dependent acyltransferases"/>
    <property type="match status" value="1"/>
</dbReference>
<dbReference type="InterPro" id="IPR009081">
    <property type="entry name" value="PP-bd_ACP"/>
</dbReference>
<feature type="domain" description="Polyketide synthase-like phosphopantetheine-binding" evidence="4">
    <location>
        <begin position="467"/>
        <end position="523"/>
    </location>
</feature>
<evidence type="ECO:0000256" key="1">
    <source>
        <dbReference type="ARBA" id="ARBA00022450"/>
    </source>
</evidence>
<keyword evidence="3" id="KW-0436">Ligase</keyword>
<evidence type="ECO:0000313" key="6">
    <source>
        <dbReference type="Proteomes" id="UP000186817"/>
    </source>
</evidence>
<dbReference type="PANTHER" id="PTHR45527">
    <property type="entry name" value="NONRIBOSOMAL PEPTIDE SYNTHETASE"/>
    <property type="match status" value="1"/>
</dbReference>
<dbReference type="InterPro" id="IPR020806">
    <property type="entry name" value="PKS_PP-bd"/>
</dbReference>
<protein>
    <recommendedName>
        <fullName evidence="4">Polyketide synthase-like phosphopantetheine-binding domain-containing protein</fullName>
    </recommendedName>
</protein>
<dbReference type="PROSITE" id="PS51257">
    <property type="entry name" value="PROKAR_LIPOPROTEIN"/>
    <property type="match status" value="1"/>
</dbReference>
<gene>
    <name evidence="5" type="ORF">AK812_SmicGene20741</name>
</gene>
<name>A0A1Q9DP80_SYMMI</name>
<dbReference type="Gene3D" id="1.10.1200.10">
    <property type="entry name" value="ACP-like"/>
    <property type="match status" value="1"/>
</dbReference>
<dbReference type="Pfam" id="PF00583">
    <property type="entry name" value="Acetyltransf_1"/>
    <property type="match status" value="1"/>
</dbReference>
<dbReference type="PANTHER" id="PTHR45527:SF1">
    <property type="entry name" value="FATTY ACID SYNTHASE"/>
    <property type="match status" value="1"/>
</dbReference>
<accession>A0A1Q9DP80</accession>
<dbReference type="OrthoDB" id="411596at2759"/>
<dbReference type="GO" id="GO:0005737">
    <property type="term" value="C:cytoplasm"/>
    <property type="evidence" value="ECO:0007669"/>
    <property type="project" value="TreeGrafter"/>
</dbReference>
<dbReference type="InterPro" id="IPR036736">
    <property type="entry name" value="ACP-like_sf"/>
</dbReference>
<dbReference type="GO" id="GO:0016747">
    <property type="term" value="F:acyltransferase activity, transferring groups other than amino-acyl groups"/>
    <property type="evidence" value="ECO:0007669"/>
    <property type="project" value="InterPro"/>
</dbReference>
<reference evidence="5 6" key="1">
    <citation type="submission" date="2016-02" db="EMBL/GenBank/DDBJ databases">
        <title>Genome analysis of coral dinoflagellate symbionts highlights evolutionary adaptations to a symbiotic lifestyle.</title>
        <authorList>
            <person name="Aranda M."/>
            <person name="Li Y."/>
            <person name="Liew Y.J."/>
            <person name="Baumgarten S."/>
            <person name="Simakov O."/>
            <person name="Wilson M."/>
            <person name="Piel J."/>
            <person name="Ashoor H."/>
            <person name="Bougouffa S."/>
            <person name="Bajic V.B."/>
            <person name="Ryu T."/>
            <person name="Ravasi T."/>
            <person name="Bayer T."/>
            <person name="Micklem G."/>
            <person name="Kim H."/>
            <person name="Bhak J."/>
            <person name="Lajeunesse T.C."/>
            <person name="Voolstra C.R."/>
        </authorList>
    </citation>
    <scope>NUCLEOTIDE SEQUENCE [LARGE SCALE GENOMIC DNA]</scope>
    <source>
        <strain evidence="5 6">CCMP2467</strain>
    </source>
</reference>
<dbReference type="InterPro" id="IPR023213">
    <property type="entry name" value="CAT-like_dom_sf"/>
</dbReference>
<evidence type="ECO:0000259" key="4">
    <source>
        <dbReference type="SMART" id="SM00823"/>
    </source>
</evidence>
<keyword evidence="2" id="KW-0597">Phosphoprotein</keyword>
<keyword evidence="1" id="KW-0596">Phosphopantetheine</keyword>
<dbReference type="InterPro" id="IPR016181">
    <property type="entry name" value="Acyl_CoA_acyltransferase"/>
</dbReference>
<comment type="caution">
    <text evidence="5">The sequence shown here is derived from an EMBL/GenBank/DDBJ whole genome shotgun (WGS) entry which is preliminary data.</text>
</comment>
<proteinExistence type="predicted"/>
<dbReference type="Pfam" id="PF00550">
    <property type="entry name" value="PP-binding"/>
    <property type="match status" value="1"/>
</dbReference>
<sequence length="813" mass="89787">MHKEEEAPEYWSDWPQLILRPLWVPAPTAISCLEEGFLGLCGYVEQPQYCWVAEFSSELSAPAGSGWPGCQDVLRDLVQGHLACRTCFTKPSCSSTFEATYTTNPAVCLVNPETCLADFLAKLLEPIGALGDPPVRIGAHLDSKLTVGIAAHPVLLDVRSMEALACEFCELFNVSFESRLPVRDRLDRADFAHWQRCAEASGLWSSAVLRRTNALREFSLQTPRDEPKRRVDRSQQSKHLLEHLHLPMTQLRNAATELQVTELELFLAMFVLLLRSWRQRLVFGLPHSCRRDLDIVGSCTNILLACLNTPSETSLFQAAHHVHAELQSARRDGAAPIVEITKALQRLECCERKVLYDVFYDWRPRFQLDRAVVKEALGPGFRSSFADLEILLLGGPGGFGDADISFVYHPEIISASTLQHLMRHLKALVRGAHVGAASMTTETSHLLSHAEASFPERPVTCGTLDSLDGMRAVVAAALPHDDTISDDLPLDSLGLDSVSAVFLQGRLSELFGLVLPGWLIAQKSTMQLSLEAGLGDPCGGKVVSGRLQARLAEDKDWQALAGIWRQHHHLLEMVPQTTWLLLTGPPAWLAASAFMLSLLRLDWTSLTLHSGESLQLRNDICFRASAAYVVLVMLQHFLHLLLARWVLFWDLRLGELAPGGWKKADSAVILVEEVDGSDEAKAKVLGVVCVRAGMSRDNHKQSGICWPFCCGRKRSAMTRVASLWDAALVPAARNQGAAKILVNFAESWALDIGAKRLEAVCLNQAAKAACWNMGLELWNPRIARLPLAPAFFTKVLRTGAQTSRQSGKRIPAD</sequence>
<keyword evidence="6" id="KW-1185">Reference proteome</keyword>
<dbReference type="InterPro" id="IPR000182">
    <property type="entry name" value="GNAT_dom"/>
</dbReference>